<reference evidence="3 4" key="1">
    <citation type="submission" date="2021-09" db="EMBL/GenBank/DDBJ databases">
        <title>Genomic insights and catalytic innovation underlie evolution of tropane alkaloids biosynthesis.</title>
        <authorList>
            <person name="Wang Y.-J."/>
            <person name="Tian T."/>
            <person name="Huang J.-P."/>
            <person name="Huang S.-X."/>
        </authorList>
    </citation>
    <scope>NUCLEOTIDE SEQUENCE [LARGE SCALE GENOMIC DNA]</scope>
    <source>
        <strain evidence="3">KIB-2018</strain>
        <tissue evidence="3">Leaf</tissue>
    </source>
</reference>
<dbReference type="AlphaFoldDB" id="A0AAV8SGA7"/>
<proteinExistence type="inferred from homology"/>
<dbReference type="InterPro" id="IPR006041">
    <property type="entry name" value="Pollen_Ole_e1_allergen"/>
</dbReference>
<evidence type="ECO:0000313" key="3">
    <source>
        <dbReference type="EMBL" id="KAJ8751232.1"/>
    </source>
</evidence>
<dbReference type="PANTHER" id="PTHR31614:SF5">
    <property type="entry name" value="ALLERGEN-LIKE PROTEIN BRSN20"/>
    <property type="match status" value="1"/>
</dbReference>
<comment type="caution">
    <text evidence="3">The sequence shown here is derived from an EMBL/GenBank/DDBJ whole genome shotgun (WGS) entry which is preliminary data.</text>
</comment>
<dbReference type="Proteomes" id="UP001159364">
    <property type="component" value="Linkage Group LG11"/>
</dbReference>
<comment type="similarity">
    <text evidence="1">Belongs to the Ole e I family.</text>
</comment>
<keyword evidence="2" id="KW-1015">Disulfide bond</keyword>
<dbReference type="EMBL" id="JAIWQS010000011">
    <property type="protein sequence ID" value="KAJ8751232.1"/>
    <property type="molecule type" value="Genomic_DNA"/>
</dbReference>
<accession>A0AAV8SGA7</accession>
<keyword evidence="4" id="KW-1185">Reference proteome</keyword>
<dbReference type="PANTHER" id="PTHR31614">
    <property type="entry name" value="PROTEIN DOWNSTREAM OF FLC-RELATED"/>
    <property type="match status" value="1"/>
</dbReference>
<sequence length="141" mass="16022">MDHSETKVLGHHYSALNVLPINPTNRNCAKVKAECRARKSMELLFSKEATTDYIRSYTFEVDEDQIGDVSLVSIPLEGCSKPSLGRDRSGVILTRENGIASDDRYANAMGFMKDQPEVECNEILKQYRNSKMRTRFCIELL</sequence>
<protein>
    <submittedName>
        <fullName evidence="3">Uncharacterized protein</fullName>
    </submittedName>
</protein>
<gene>
    <name evidence="3" type="ORF">K2173_016413</name>
</gene>
<evidence type="ECO:0000313" key="4">
    <source>
        <dbReference type="Proteomes" id="UP001159364"/>
    </source>
</evidence>
<organism evidence="3 4">
    <name type="scientific">Erythroxylum novogranatense</name>
    <dbReference type="NCBI Taxonomy" id="1862640"/>
    <lineage>
        <taxon>Eukaryota</taxon>
        <taxon>Viridiplantae</taxon>
        <taxon>Streptophyta</taxon>
        <taxon>Embryophyta</taxon>
        <taxon>Tracheophyta</taxon>
        <taxon>Spermatophyta</taxon>
        <taxon>Magnoliopsida</taxon>
        <taxon>eudicotyledons</taxon>
        <taxon>Gunneridae</taxon>
        <taxon>Pentapetalae</taxon>
        <taxon>rosids</taxon>
        <taxon>fabids</taxon>
        <taxon>Malpighiales</taxon>
        <taxon>Erythroxylaceae</taxon>
        <taxon>Erythroxylum</taxon>
    </lineage>
</organism>
<evidence type="ECO:0000256" key="2">
    <source>
        <dbReference type="ARBA" id="ARBA00023157"/>
    </source>
</evidence>
<evidence type="ECO:0000256" key="1">
    <source>
        <dbReference type="ARBA" id="ARBA00010049"/>
    </source>
</evidence>
<name>A0AAV8SGA7_9ROSI</name>